<dbReference type="Pfam" id="PF07575">
    <property type="entry name" value="Nucleopor_Nup85"/>
    <property type="match status" value="1"/>
</dbReference>
<evidence type="ECO:0000256" key="4">
    <source>
        <dbReference type="ARBA" id="ARBA00022816"/>
    </source>
</evidence>
<dbReference type="GO" id="GO:0031965">
    <property type="term" value="C:nuclear membrane"/>
    <property type="evidence" value="ECO:0007669"/>
    <property type="project" value="UniProtKB-UniRule"/>
</dbReference>
<keyword evidence="8 9" id="KW-0539">Nucleus</keyword>
<evidence type="ECO:0000256" key="5">
    <source>
        <dbReference type="ARBA" id="ARBA00022927"/>
    </source>
</evidence>
<evidence type="ECO:0000256" key="1">
    <source>
        <dbReference type="ARBA" id="ARBA00004567"/>
    </source>
</evidence>
<dbReference type="GO" id="GO:0031080">
    <property type="term" value="C:nuclear pore outer ring"/>
    <property type="evidence" value="ECO:0007669"/>
    <property type="project" value="TreeGrafter"/>
</dbReference>
<evidence type="ECO:0000256" key="2">
    <source>
        <dbReference type="ARBA" id="ARBA00005573"/>
    </source>
</evidence>
<keyword evidence="9" id="KW-0472">Membrane</keyword>
<evidence type="ECO:0000313" key="11">
    <source>
        <dbReference type="Proteomes" id="UP001515480"/>
    </source>
</evidence>
<dbReference type="GO" id="GO:0006606">
    <property type="term" value="P:protein import into nucleus"/>
    <property type="evidence" value="ECO:0007669"/>
    <property type="project" value="TreeGrafter"/>
</dbReference>
<evidence type="ECO:0000256" key="7">
    <source>
        <dbReference type="ARBA" id="ARBA00023132"/>
    </source>
</evidence>
<comment type="subunit">
    <text evidence="9">Component of the nuclear pore complex (NPC).</text>
</comment>
<dbReference type="InterPro" id="IPR011502">
    <property type="entry name" value="Nucleoporin_Nup85"/>
</dbReference>
<dbReference type="GO" id="GO:0045893">
    <property type="term" value="P:positive regulation of DNA-templated transcription"/>
    <property type="evidence" value="ECO:0007669"/>
    <property type="project" value="TreeGrafter"/>
</dbReference>
<comment type="caution">
    <text evidence="10">The sequence shown here is derived from an EMBL/GenBank/DDBJ whole genome shotgun (WGS) entry which is preliminary data.</text>
</comment>
<protein>
    <recommendedName>
        <fullName evidence="9">Nuclear pore complex protein Nup85</fullName>
    </recommendedName>
</protein>
<keyword evidence="3 9" id="KW-0813">Transport</keyword>
<comment type="subcellular location">
    <subcellularLocation>
        <location evidence="1 9">Nucleus</location>
        <location evidence="1 9">Nuclear pore complex</location>
    </subcellularLocation>
</comment>
<dbReference type="GO" id="GO:0006406">
    <property type="term" value="P:mRNA export from nucleus"/>
    <property type="evidence" value="ECO:0007669"/>
    <property type="project" value="TreeGrafter"/>
</dbReference>
<evidence type="ECO:0000313" key="10">
    <source>
        <dbReference type="EMBL" id="KAL1524496.1"/>
    </source>
</evidence>
<keyword evidence="4 9" id="KW-0509">mRNA transport</keyword>
<comment type="function">
    <text evidence="9">Functions as a component of the nuclear pore complex (NPC).</text>
</comment>
<dbReference type="AlphaFoldDB" id="A0AB34JR32"/>
<evidence type="ECO:0000256" key="6">
    <source>
        <dbReference type="ARBA" id="ARBA00023010"/>
    </source>
</evidence>
<proteinExistence type="inferred from homology"/>
<keyword evidence="5 9" id="KW-0653">Protein transport</keyword>
<dbReference type="Proteomes" id="UP001515480">
    <property type="component" value="Unassembled WGS sequence"/>
</dbReference>
<accession>A0AB34JR32</accession>
<gene>
    <name evidence="10" type="ORF">AB1Y20_019390</name>
</gene>
<reference evidence="10 11" key="1">
    <citation type="journal article" date="2024" name="Science">
        <title>Giant polyketide synthase enzymes in the biosynthesis of giant marine polyether toxins.</title>
        <authorList>
            <person name="Fallon T.R."/>
            <person name="Shende V.V."/>
            <person name="Wierzbicki I.H."/>
            <person name="Pendleton A.L."/>
            <person name="Watervoot N.F."/>
            <person name="Auber R.P."/>
            <person name="Gonzalez D.J."/>
            <person name="Wisecaver J.H."/>
            <person name="Moore B.S."/>
        </authorList>
    </citation>
    <scope>NUCLEOTIDE SEQUENCE [LARGE SCALE GENOMIC DNA]</scope>
    <source>
        <strain evidence="10 11">12B1</strain>
    </source>
</reference>
<keyword evidence="11" id="KW-1185">Reference proteome</keyword>
<comment type="similarity">
    <text evidence="2 9">Belongs to the nucleoporin Nup85 family.</text>
</comment>
<sequence>MSVARATRTLATQLRIIFHELQAAHPGSSRAGSSPVLHHFGRRYASEIYQCADELQGEVDNADVDEEEREELCAERDRTLWAACIWQLAMAVFVSQPAVLTERLVTWLRINQPCEEVKRQPEICASMAPGEQRDFWPVLRKLIVRGMTDLAVRMLQHHEAASGAAGVEVEQLMLRLETLLDTCPRLAEPELMQPQAEELRLGQLELQLLDDFKEHWRMWNQDVCALVRAADAVTLGRHGLAKEVLDTARMLAGDDDIIASHTEMWQEKFIAKLLYQQPTLLRWQVRELLPECISKMEEEELNPFERALLAIIRDDPYSALGCISEAYGEGWLVAHLWDMLWRAGAVGVHVMPESTLSFRDHFFLQYAKALGARDGMWQLAALYATDLVQQQPPCAREWLSQFLASQPPTHAVRVRKILAICEQLRLDGAAQAVFSRAAAAKRSRRTAAAAAAPPDAMELCDGAPPSGEVEALAAAALREAADAQADAPATMELRAMLRCEGVGGPRYFAGPGWLPDFFRVVDNVRLLVSISRGADGAEGAEARREVRRLVRALCEARGDSMGDGLPDGLMLALARVLCGLDLRGVAESTAVLGMAAAEEEPTLGVAEGGALLSQVESLKGTLLNQAHAPSTLANSAAHSLSEDEQHLALSLTQSMAHAILFETAAGAQHSAWEAGM</sequence>
<dbReference type="PANTHER" id="PTHR13373:SF21">
    <property type="entry name" value="NUCLEAR PORE COMPLEX PROTEIN NUP85"/>
    <property type="match status" value="1"/>
</dbReference>
<dbReference type="GO" id="GO:0017056">
    <property type="term" value="F:structural constituent of nuclear pore"/>
    <property type="evidence" value="ECO:0007669"/>
    <property type="project" value="TreeGrafter"/>
</dbReference>
<organism evidence="10 11">
    <name type="scientific">Prymnesium parvum</name>
    <name type="common">Toxic golden alga</name>
    <dbReference type="NCBI Taxonomy" id="97485"/>
    <lineage>
        <taxon>Eukaryota</taxon>
        <taxon>Haptista</taxon>
        <taxon>Haptophyta</taxon>
        <taxon>Prymnesiophyceae</taxon>
        <taxon>Prymnesiales</taxon>
        <taxon>Prymnesiaceae</taxon>
        <taxon>Prymnesium</taxon>
    </lineage>
</organism>
<evidence type="ECO:0000256" key="3">
    <source>
        <dbReference type="ARBA" id="ARBA00022448"/>
    </source>
</evidence>
<name>A0AB34JR32_PRYPA</name>
<keyword evidence="7 9" id="KW-0906">Nuclear pore complex</keyword>
<dbReference type="PANTHER" id="PTHR13373">
    <property type="entry name" value="FROUNT PROTEIN-RELATED"/>
    <property type="match status" value="1"/>
</dbReference>
<dbReference type="EMBL" id="JBGBPQ010000005">
    <property type="protein sequence ID" value="KAL1524496.1"/>
    <property type="molecule type" value="Genomic_DNA"/>
</dbReference>
<evidence type="ECO:0000256" key="9">
    <source>
        <dbReference type="RuleBase" id="RU365073"/>
    </source>
</evidence>
<keyword evidence="6 9" id="KW-0811">Translocation</keyword>
<evidence type="ECO:0000256" key="8">
    <source>
        <dbReference type="ARBA" id="ARBA00023242"/>
    </source>
</evidence>